<feature type="domain" description="Formyl transferase C-terminal" evidence="3">
    <location>
        <begin position="203"/>
        <end position="257"/>
    </location>
</feature>
<feature type="region of interest" description="Disordered" evidence="1">
    <location>
        <begin position="185"/>
        <end position="209"/>
    </location>
</feature>
<dbReference type="GO" id="GO:0005829">
    <property type="term" value="C:cytosol"/>
    <property type="evidence" value="ECO:0007669"/>
    <property type="project" value="TreeGrafter"/>
</dbReference>
<dbReference type="CDD" id="cd08651">
    <property type="entry name" value="FMT_core_like_4"/>
    <property type="match status" value="1"/>
</dbReference>
<dbReference type="PANTHER" id="PTHR11138">
    <property type="entry name" value="METHIONYL-TRNA FORMYLTRANSFERASE"/>
    <property type="match status" value="1"/>
</dbReference>
<dbReference type="PANTHER" id="PTHR11138:SF5">
    <property type="entry name" value="METHIONYL-TRNA FORMYLTRANSFERASE, MITOCHONDRIAL"/>
    <property type="match status" value="1"/>
</dbReference>
<dbReference type="InterPro" id="IPR002376">
    <property type="entry name" value="Formyl_transf_N"/>
</dbReference>
<dbReference type="Gene3D" id="3.40.50.12230">
    <property type="match status" value="1"/>
</dbReference>
<feature type="domain" description="Formyl transferase N-terminal" evidence="2">
    <location>
        <begin position="24"/>
        <end position="173"/>
    </location>
</feature>
<proteinExistence type="predicted"/>
<dbReference type="Pfam" id="PF00551">
    <property type="entry name" value="Formyl_trans_N"/>
    <property type="match status" value="1"/>
</dbReference>
<dbReference type="EMBL" id="QQWC01000002">
    <property type="protein sequence ID" value="REJ42837.1"/>
    <property type="molecule type" value="Genomic_DNA"/>
</dbReference>
<evidence type="ECO:0000259" key="2">
    <source>
        <dbReference type="Pfam" id="PF00551"/>
    </source>
</evidence>
<accession>A0A3E0L691</accession>
<sequence>MKFAFVTCVQLGLACMETIYEQGGKLDLVITLKDNLAQDKSGRIYVDSFCQQRGIEVVKIRSVNAPEVIQSLQEREIDWLFIIGWSQIAKPPVLQAVKRGVLGMHPTLLPVGRGRASIPWAIIKGLPETGVSLFQLDEGVDTGPILAQEKLAIAADETATTLYQRVAIAHQQLIGRIWPELISDRLQPRPQDDSQATEWPGRTPEDGQIYPTMTVTEVDRLVRATTHPYPGAFWKEQDQMIRIWRGAIGKSAQPQPPNSRRLYLSDGVFDAIDYESLSST</sequence>
<dbReference type="Pfam" id="PF02911">
    <property type="entry name" value="Formyl_trans_C"/>
    <property type="match status" value="1"/>
</dbReference>
<protein>
    <submittedName>
        <fullName evidence="4">Methionyl-tRNA formyltransferase</fullName>
    </submittedName>
</protein>
<dbReference type="PROSITE" id="PS51257">
    <property type="entry name" value="PROKAR_LIPOPROTEIN"/>
    <property type="match status" value="1"/>
</dbReference>
<evidence type="ECO:0000256" key="1">
    <source>
        <dbReference type="SAM" id="MobiDB-lite"/>
    </source>
</evidence>
<comment type="caution">
    <text evidence="4">The sequence shown here is derived from an EMBL/GenBank/DDBJ whole genome shotgun (WGS) entry which is preliminary data.</text>
</comment>
<organism evidence="4 5">
    <name type="scientific">Microcystis flos-aquae TF09</name>
    <dbReference type="NCBI Taxonomy" id="2060473"/>
    <lineage>
        <taxon>Bacteria</taxon>
        <taxon>Bacillati</taxon>
        <taxon>Cyanobacteriota</taxon>
        <taxon>Cyanophyceae</taxon>
        <taxon>Oscillatoriophycideae</taxon>
        <taxon>Chroococcales</taxon>
        <taxon>Microcystaceae</taxon>
        <taxon>Microcystis</taxon>
    </lineage>
</organism>
<gene>
    <name evidence="4" type="ORF">DWQ54_07965</name>
</gene>
<evidence type="ECO:0000259" key="3">
    <source>
        <dbReference type="Pfam" id="PF02911"/>
    </source>
</evidence>
<name>A0A3E0L691_9CHRO</name>
<evidence type="ECO:0000313" key="5">
    <source>
        <dbReference type="Proteomes" id="UP000256873"/>
    </source>
</evidence>
<dbReference type="InterPro" id="IPR011034">
    <property type="entry name" value="Formyl_transferase-like_C_sf"/>
</dbReference>
<dbReference type="GO" id="GO:0004479">
    <property type="term" value="F:methionyl-tRNA formyltransferase activity"/>
    <property type="evidence" value="ECO:0007669"/>
    <property type="project" value="TreeGrafter"/>
</dbReference>
<dbReference type="InterPro" id="IPR036477">
    <property type="entry name" value="Formyl_transf_N_sf"/>
</dbReference>
<evidence type="ECO:0000313" key="4">
    <source>
        <dbReference type="EMBL" id="REJ42837.1"/>
    </source>
</evidence>
<reference evidence="4 5" key="1">
    <citation type="submission" date="2017-10" db="EMBL/GenBank/DDBJ databases">
        <title>A large-scale comparative metagenomic study reveals the eutrophication-driven functional interactions in six Microcystis-epibionts communities.</title>
        <authorList>
            <person name="Li Q."/>
            <person name="Lin F."/>
        </authorList>
    </citation>
    <scope>NUCLEOTIDE SEQUENCE [LARGE SCALE GENOMIC DNA]</scope>
    <source>
        <strain evidence="4">TF09</strain>
    </source>
</reference>
<dbReference type="AlphaFoldDB" id="A0A3E0L691"/>
<dbReference type="SUPFAM" id="SSF53328">
    <property type="entry name" value="Formyltransferase"/>
    <property type="match status" value="1"/>
</dbReference>
<keyword evidence="4" id="KW-0808">Transferase</keyword>
<dbReference type="InterPro" id="IPR005793">
    <property type="entry name" value="Formyl_trans_C"/>
</dbReference>
<dbReference type="Proteomes" id="UP000256873">
    <property type="component" value="Unassembled WGS sequence"/>
</dbReference>
<dbReference type="SUPFAM" id="SSF50486">
    <property type="entry name" value="FMT C-terminal domain-like"/>
    <property type="match status" value="1"/>
</dbReference>